<evidence type="ECO:0000256" key="1">
    <source>
        <dbReference type="SAM" id="MobiDB-lite"/>
    </source>
</evidence>
<dbReference type="EMBL" id="AOKG01000650">
    <property type="protein sequence ID" value="EPN58773.1"/>
    <property type="molecule type" value="Genomic_DNA"/>
</dbReference>
<proteinExistence type="predicted"/>
<name>S6VXS0_PSESF</name>
<feature type="non-terminal residue" evidence="2">
    <location>
        <position position="1"/>
    </location>
</feature>
<feature type="region of interest" description="Disordered" evidence="1">
    <location>
        <begin position="1"/>
        <end position="22"/>
    </location>
</feature>
<dbReference type="AlphaFoldDB" id="S6VXS0"/>
<dbReference type="Proteomes" id="UP000015729">
    <property type="component" value="Unassembled WGS sequence"/>
</dbReference>
<comment type="caution">
    <text evidence="2">The sequence shown here is derived from an EMBL/GenBank/DDBJ whole genome shotgun (WGS) entry which is preliminary data.</text>
</comment>
<accession>S6VXS0</accession>
<evidence type="ECO:0000313" key="2">
    <source>
        <dbReference type="EMBL" id="EPN58773.1"/>
    </source>
</evidence>
<reference evidence="2 3" key="1">
    <citation type="journal article" date="2013" name="PLoS Pathog.">
        <title>Genomic analysis of the Kiwifruit pathogen Pseudomonas syringae pv. actinidiae provides insight into the origins of an emergent plant disease.</title>
        <authorList>
            <person name="McCann H.C."/>
            <person name="Rikkerink E.H."/>
            <person name="Bertels F."/>
            <person name="Fiers M."/>
            <person name="Lu A."/>
            <person name="Rees-George J."/>
            <person name="Andersen M.T."/>
            <person name="Gleave A.P."/>
            <person name="Haubold B."/>
            <person name="Wohlers M.W."/>
            <person name="Guttman D.S."/>
            <person name="Wang P.W."/>
            <person name="Straub C."/>
            <person name="Vanneste J.L."/>
            <person name="Rainey P.B."/>
            <person name="Templeton M.D."/>
        </authorList>
    </citation>
    <scope>NUCLEOTIDE SEQUENCE [LARGE SCALE GENOMIC DNA]</scope>
    <source>
        <strain evidence="2 3">ICMP 18807</strain>
    </source>
</reference>
<sequence>RMPPALRSYITQGRKQVSPAHTGDGALRVDKVRGRDRGSFRWFFLHEGNTPSSGNSWDGAGLSAAKGLRRFARSKAPV</sequence>
<organism evidence="2 3">
    <name type="scientific">Pseudomonas syringae pv. actinidiae ICMP 18807</name>
    <dbReference type="NCBI Taxonomy" id="1194404"/>
    <lineage>
        <taxon>Bacteria</taxon>
        <taxon>Pseudomonadati</taxon>
        <taxon>Pseudomonadota</taxon>
        <taxon>Gammaproteobacteria</taxon>
        <taxon>Pseudomonadales</taxon>
        <taxon>Pseudomonadaceae</taxon>
        <taxon>Pseudomonas</taxon>
        <taxon>Pseudomonas syringae</taxon>
    </lineage>
</organism>
<evidence type="ECO:0000313" key="3">
    <source>
        <dbReference type="Proteomes" id="UP000015729"/>
    </source>
</evidence>
<protein>
    <submittedName>
        <fullName evidence="2">Uncharacterized protein</fullName>
    </submittedName>
</protein>
<gene>
    <name evidence="2" type="ORF">A244_09865</name>
</gene>